<dbReference type="PROSITE" id="PS51257">
    <property type="entry name" value="PROKAR_LIPOPROTEIN"/>
    <property type="match status" value="1"/>
</dbReference>
<sequence length="291" mass="31754">MPAQRSTSHRGARPILGMAVTLVIASGCSSPTDGVVVSTPRAETVPRGPLESLGLGSVSDRDRFDAEQRELQRCMAESGFVYEPLPYVEQVPARSPDPDYGFGYSIQLPMDPVTVEAPDPNAERLERLDPNARSAYLLALQGDQTVVAEMADDQGCYGRAFASTRPPRAARVLIGELQDEAQRRFFASPEWLEFEREQSGCWRAAGFEGDPATLAFQRYNALIGQYGDDVPPGELTEMQDYERDAAAASVSCDSKAQPGLIDAQFAIEQAIIDEHPELFELLDQTPGTAKP</sequence>
<dbReference type="AlphaFoldDB" id="A0A6J6D8A8"/>
<reference evidence="2" key="1">
    <citation type="submission" date="2020-05" db="EMBL/GenBank/DDBJ databases">
        <authorList>
            <person name="Chiriac C."/>
            <person name="Salcher M."/>
            <person name="Ghai R."/>
            <person name="Kavagutti S V."/>
        </authorList>
    </citation>
    <scope>NUCLEOTIDE SEQUENCE</scope>
</reference>
<feature type="region of interest" description="Disordered" evidence="1">
    <location>
        <begin position="33"/>
        <end position="57"/>
    </location>
</feature>
<dbReference type="EMBL" id="CAEZSR010000054">
    <property type="protein sequence ID" value="CAB4559564.1"/>
    <property type="molecule type" value="Genomic_DNA"/>
</dbReference>
<protein>
    <submittedName>
        <fullName evidence="2">Unannotated protein</fullName>
    </submittedName>
</protein>
<evidence type="ECO:0000313" key="2">
    <source>
        <dbReference type="EMBL" id="CAB4559564.1"/>
    </source>
</evidence>
<gene>
    <name evidence="2" type="ORF">UFOPK1493_01676</name>
</gene>
<organism evidence="2">
    <name type="scientific">freshwater metagenome</name>
    <dbReference type="NCBI Taxonomy" id="449393"/>
    <lineage>
        <taxon>unclassified sequences</taxon>
        <taxon>metagenomes</taxon>
        <taxon>ecological metagenomes</taxon>
    </lineage>
</organism>
<proteinExistence type="predicted"/>
<name>A0A6J6D8A8_9ZZZZ</name>
<accession>A0A6J6D8A8</accession>
<evidence type="ECO:0000256" key="1">
    <source>
        <dbReference type="SAM" id="MobiDB-lite"/>
    </source>
</evidence>